<reference evidence="1" key="1">
    <citation type="submission" date="2014-11" db="EMBL/GenBank/DDBJ databases">
        <authorList>
            <person name="Otto D Thomas"/>
            <person name="Naeem Raeece"/>
        </authorList>
    </citation>
    <scope>NUCLEOTIDE SEQUENCE</scope>
</reference>
<evidence type="ECO:0000313" key="1">
    <source>
        <dbReference type="EMBL" id="CEM22295.1"/>
    </source>
</evidence>
<protein>
    <submittedName>
        <fullName evidence="1">Uncharacterized protein</fullName>
    </submittedName>
</protein>
<dbReference type="VEuPathDB" id="CryptoDB:Cvel_19918"/>
<dbReference type="VEuPathDB" id="CryptoDB:Cvel_26379"/>
<accession>A0A0G4G2A6</accession>
<proteinExistence type="predicted"/>
<organism evidence="1">
    <name type="scientific">Chromera velia CCMP2878</name>
    <dbReference type="NCBI Taxonomy" id="1169474"/>
    <lineage>
        <taxon>Eukaryota</taxon>
        <taxon>Sar</taxon>
        <taxon>Alveolata</taxon>
        <taxon>Colpodellida</taxon>
        <taxon>Chromeraceae</taxon>
        <taxon>Chromera</taxon>
    </lineage>
</organism>
<dbReference type="EMBL" id="CDMZ01002339">
    <property type="protein sequence ID" value="CEM41927.1"/>
    <property type="molecule type" value="Genomic_DNA"/>
</dbReference>
<dbReference type="AlphaFoldDB" id="A0A0G4G2A6"/>
<dbReference type="EMBL" id="CDMZ01000830">
    <property type="protein sequence ID" value="CEM22295.1"/>
    <property type="molecule type" value="Genomic_DNA"/>
</dbReference>
<gene>
    <name evidence="1" type="ORF">Cvel_19918</name>
    <name evidence="2" type="ORF">Cvel_26379</name>
</gene>
<sequence>MTLAGRYSMTLSSKEAARYVQDGLPQLLASTLRNGMKADYNIKYEELIKAIREEIDEHGKDFFAGWESEGERTERETYLQQQKRVREKEEVGVRVDDDEPALIWQMARDSHKQSNAMLTHWQTPSTFTHLQNPAWIQYSLGQTEAQQPMGWTQANYVGGVGVPLRG</sequence>
<name>A0A0G4G2A6_9ALVE</name>
<evidence type="ECO:0000313" key="2">
    <source>
        <dbReference type="EMBL" id="CEM41927.1"/>
    </source>
</evidence>